<dbReference type="AlphaFoldDB" id="A0AAU1UDH5"/>
<protein>
    <submittedName>
        <fullName evidence="2">Dipeptidase</fullName>
    </submittedName>
</protein>
<reference evidence="2" key="1">
    <citation type="submission" date="2022-10" db="EMBL/GenBank/DDBJ databases">
        <title>The complete genomes of actinobacterial strains from the NBC collection.</title>
        <authorList>
            <person name="Joergensen T.S."/>
            <person name="Alvarez Arevalo M."/>
            <person name="Sterndorff E.B."/>
            <person name="Faurdal D."/>
            <person name="Vuksanovic O."/>
            <person name="Mourched A.-S."/>
            <person name="Charusanti P."/>
            <person name="Shaw S."/>
            <person name="Blin K."/>
            <person name="Weber T."/>
        </authorList>
    </citation>
    <scope>NUCLEOTIDE SEQUENCE</scope>
    <source>
        <strain evidence="2">NBC_00119</strain>
    </source>
</reference>
<proteinExistence type="predicted"/>
<evidence type="ECO:0000313" key="2">
    <source>
        <dbReference type="EMBL" id="WTS14769.1"/>
    </source>
</evidence>
<feature type="region of interest" description="Disordered" evidence="1">
    <location>
        <begin position="14"/>
        <end position="33"/>
    </location>
</feature>
<accession>A0AAU1UDH5</accession>
<dbReference type="Pfam" id="PF01244">
    <property type="entry name" value="Peptidase_M19"/>
    <property type="match status" value="1"/>
</dbReference>
<gene>
    <name evidence="2" type="ORF">OHU69_29250</name>
</gene>
<dbReference type="GO" id="GO:0070573">
    <property type="term" value="F:metallodipeptidase activity"/>
    <property type="evidence" value="ECO:0007669"/>
    <property type="project" value="InterPro"/>
</dbReference>
<sequence>MADLQDELTATAEMGELAELSSPTEETPEPSADDALTRARAFLTTHPVADGYCGLPATLRTLPWYDLELGDSSVDTDLPRLRDGGVGALLWTLRLLPGTAHAEHPVTAVLEQLDFAQHVVAQYPEGLRPALSASEACDARAYGRIAVLMGPAPAAAIGESLATLRALHTLGLRVLTLSGTCWATEAGLTRFGEEVVREINRLGVLADLTGASVPTARRVLAVTKAPVILAHSGAHALNSHPDNVPDDLLAALGAAGGVCLVPCSAERTGPELGDVADHLGHVRRVAGPGSVGLCGAYDTGAVHPDGLADVSRYPYLIAELVERGWPESDLAQLTWGNVQRVLRETEFAARAAAPRREPSTARIERLDT</sequence>
<dbReference type="EMBL" id="CP108195">
    <property type="protein sequence ID" value="WTS14769.1"/>
    <property type="molecule type" value="Genomic_DNA"/>
</dbReference>
<dbReference type="InterPro" id="IPR032466">
    <property type="entry name" value="Metal_Hydrolase"/>
</dbReference>
<dbReference type="InterPro" id="IPR008257">
    <property type="entry name" value="Pept_M19"/>
</dbReference>
<dbReference type="PANTHER" id="PTHR10443:SF12">
    <property type="entry name" value="DIPEPTIDASE"/>
    <property type="match status" value="1"/>
</dbReference>
<dbReference type="SUPFAM" id="SSF51556">
    <property type="entry name" value="Metallo-dependent hydrolases"/>
    <property type="match status" value="1"/>
</dbReference>
<organism evidence="2">
    <name type="scientific">Streptomyces sp. NBC_00119</name>
    <dbReference type="NCBI Taxonomy" id="2975659"/>
    <lineage>
        <taxon>Bacteria</taxon>
        <taxon>Bacillati</taxon>
        <taxon>Actinomycetota</taxon>
        <taxon>Actinomycetes</taxon>
        <taxon>Kitasatosporales</taxon>
        <taxon>Streptomycetaceae</taxon>
        <taxon>Streptomyces</taxon>
    </lineage>
</organism>
<dbReference type="GO" id="GO:0006508">
    <property type="term" value="P:proteolysis"/>
    <property type="evidence" value="ECO:0007669"/>
    <property type="project" value="InterPro"/>
</dbReference>
<name>A0AAU1UDH5_9ACTN</name>
<dbReference type="Gene3D" id="3.20.20.140">
    <property type="entry name" value="Metal-dependent hydrolases"/>
    <property type="match status" value="1"/>
</dbReference>
<dbReference type="PROSITE" id="PS51365">
    <property type="entry name" value="RENAL_DIPEPTIDASE_2"/>
    <property type="match status" value="1"/>
</dbReference>
<dbReference type="PANTHER" id="PTHR10443">
    <property type="entry name" value="MICROSOMAL DIPEPTIDASE"/>
    <property type="match status" value="1"/>
</dbReference>
<evidence type="ECO:0000256" key="1">
    <source>
        <dbReference type="SAM" id="MobiDB-lite"/>
    </source>
</evidence>